<evidence type="ECO:0000313" key="1">
    <source>
        <dbReference type="EMBL" id="RVW54496.1"/>
    </source>
</evidence>
<dbReference type="Proteomes" id="UP000288805">
    <property type="component" value="Unassembled WGS sequence"/>
</dbReference>
<proteinExistence type="predicted"/>
<name>A0A438F3L1_VITVI</name>
<gene>
    <name evidence="1" type="ORF">CK203_115463</name>
</gene>
<dbReference type="AlphaFoldDB" id="A0A438F3L1"/>
<comment type="caution">
    <text evidence="1">The sequence shown here is derived from an EMBL/GenBank/DDBJ whole genome shotgun (WGS) entry which is preliminary data.</text>
</comment>
<sequence length="85" mass="8829">MDDPRDCRSGCSQHPPHDAHTRIAFQAAKSGGGHACLYLPISGWRREAARLVREGGGRVGHCLESCGGWDGAAGPSRGGEGGYPG</sequence>
<protein>
    <submittedName>
        <fullName evidence="1">Uncharacterized protein</fullName>
    </submittedName>
</protein>
<dbReference type="EMBL" id="QGNW01001127">
    <property type="protein sequence ID" value="RVW54496.1"/>
    <property type="molecule type" value="Genomic_DNA"/>
</dbReference>
<reference evidence="1 2" key="1">
    <citation type="journal article" date="2018" name="PLoS Genet.">
        <title>Population sequencing reveals clonal diversity and ancestral inbreeding in the grapevine cultivar Chardonnay.</title>
        <authorList>
            <person name="Roach M.J."/>
            <person name="Johnson D.L."/>
            <person name="Bohlmann J."/>
            <person name="van Vuuren H.J."/>
            <person name="Jones S.J."/>
            <person name="Pretorius I.S."/>
            <person name="Schmidt S.A."/>
            <person name="Borneman A.R."/>
        </authorList>
    </citation>
    <scope>NUCLEOTIDE SEQUENCE [LARGE SCALE GENOMIC DNA]</scope>
    <source>
        <strain evidence="2">cv. Chardonnay</strain>
        <tissue evidence="1">Leaf</tissue>
    </source>
</reference>
<organism evidence="1 2">
    <name type="scientific">Vitis vinifera</name>
    <name type="common">Grape</name>
    <dbReference type="NCBI Taxonomy" id="29760"/>
    <lineage>
        <taxon>Eukaryota</taxon>
        <taxon>Viridiplantae</taxon>
        <taxon>Streptophyta</taxon>
        <taxon>Embryophyta</taxon>
        <taxon>Tracheophyta</taxon>
        <taxon>Spermatophyta</taxon>
        <taxon>Magnoliopsida</taxon>
        <taxon>eudicotyledons</taxon>
        <taxon>Gunneridae</taxon>
        <taxon>Pentapetalae</taxon>
        <taxon>rosids</taxon>
        <taxon>Vitales</taxon>
        <taxon>Vitaceae</taxon>
        <taxon>Viteae</taxon>
        <taxon>Vitis</taxon>
    </lineage>
</organism>
<accession>A0A438F3L1</accession>
<evidence type="ECO:0000313" key="2">
    <source>
        <dbReference type="Proteomes" id="UP000288805"/>
    </source>
</evidence>